<dbReference type="EMBL" id="FOCL01000008">
    <property type="protein sequence ID" value="SEO48049.1"/>
    <property type="molecule type" value="Genomic_DNA"/>
</dbReference>
<reference evidence="2" key="1">
    <citation type="submission" date="2016-10" db="EMBL/GenBank/DDBJ databases">
        <authorList>
            <person name="Varghese N."/>
            <person name="Submissions S."/>
        </authorList>
    </citation>
    <scope>NUCLEOTIDE SEQUENCE [LARGE SCALE GENOMIC DNA]</scope>
    <source>
        <strain evidence="2">Gh-48</strain>
    </source>
</reference>
<evidence type="ECO:0000313" key="2">
    <source>
        <dbReference type="Proteomes" id="UP000198942"/>
    </source>
</evidence>
<name>A0A1H8Q1E2_9SPHI</name>
<proteinExistence type="predicted"/>
<protein>
    <submittedName>
        <fullName evidence="1">Uncharacterized protein</fullName>
    </submittedName>
</protein>
<accession>A0A1H8Q1E2</accession>
<gene>
    <name evidence="1" type="ORF">SAMN05192574_108235</name>
</gene>
<dbReference type="Proteomes" id="UP000198942">
    <property type="component" value="Unassembled WGS sequence"/>
</dbReference>
<keyword evidence="2" id="KW-1185">Reference proteome</keyword>
<sequence length="35" mass="3823">MNYTSISNEIGGTGQGQEIIFDFGYPISEFLSGLH</sequence>
<dbReference type="AlphaFoldDB" id="A0A1H8Q1E2"/>
<evidence type="ECO:0000313" key="1">
    <source>
        <dbReference type="EMBL" id="SEO48049.1"/>
    </source>
</evidence>
<organism evidence="1 2">
    <name type="scientific">Mucilaginibacter gossypiicola</name>
    <dbReference type="NCBI Taxonomy" id="551995"/>
    <lineage>
        <taxon>Bacteria</taxon>
        <taxon>Pseudomonadati</taxon>
        <taxon>Bacteroidota</taxon>
        <taxon>Sphingobacteriia</taxon>
        <taxon>Sphingobacteriales</taxon>
        <taxon>Sphingobacteriaceae</taxon>
        <taxon>Mucilaginibacter</taxon>
    </lineage>
</organism>